<feature type="transmembrane region" description="Helical" evidence="1">
    <location>
        <begin position="43"/>
        <end position="63"/>
    </location>
</feature>
<dbReference type="EMBL" id="CP061281">
    <property type="protein sequence ID" value="QNS03573.1"/>
    <property type="molecule type" value="Genomic_DNA"/>
</dbReference>
<evidence type="ECO:0000313" key="2">
    <source>
        <dbReference type="EMBL" id="QNS03573.1"/>
    </source>
</evidence>
<dbReference type="Proteomes" id="UP000516428">
    <property type="component" value="Chromosome"/>
</dbReference>
<feature type="transmembrane region" description="Helical" evidence="1">
    <location>
        <begin position="159"/>
        <end position="178"/>
    </location>
</feature>
<name>A0A7H1B4B8_9ACTN</name>
<feature type="transmembrane region" description="Helical" evidence="1">
    <location>
        <begin position="84"/>
        <end position="110"/>
    </location>
</feature>
<evidence type="ECO:0000256" key="1">
    <source>
        <dbReference type="SAM" id="Phobius"/>
    </source>
</evidence>
<feature type="transmembrane region" description="Helical" evidence="1">
    <location>
        <begin position="19"/>
        <end position="37"/>
    </location>
</feature>
<keyword evidence="3" id="KW-1185">Reference proteome</keyword>
<organism evidence="2 3">
    <name type="scientific">Streptomyces xanthii</name>
    <dbReference type="NCBI Taxonomy" id="2768069"/>
    <lineage>
        <taxon>Bacteria</taxon>
        <taxon>Bacillati</taxon>
        <taxon>Actinomycetota</taxon>
        <taxon>Actinomycetes</taxon>
        <taxon>Kitasatosporales</taxon>
        <taxon>Streptomycetaceae</taxon>
        <taxon>Streptomyces</taxon>
    </lineage>
</organism>
<keyword evidence="1" id="KW-1133">Transmembrane helix</keyword>
<dbReference type="AlphaFoldDB" id="A0A7H1B4B8"/>
<keyword evidence="1" id="KW-0812">Transmembrane</keyword>
<feature type="transmembrane region" description="Helical" evidence="1">
    <location>
        <begin position="122"/>
        <end position="147"/>
    </location>
</feature>
<feature type="transmembrane region" description="Helical" evidence="1">
    <location>
        <begin position="198"/>
        <end position="219"/>
    </location>
</feature>
<gene>
    <name evidence="2" type="ORF">IAG42_07980</name>
</gene>
<dbReference type="RefSeq" id="WP_188336327.1">
    <property type="nucleotide sequence ID" value="NZ_CP061281.1"/>
</dbReference>
<dbReference type="KEGG" id="sxn:IAG42_07980"/>
<proteinExistence type="predicted"/>
<sequence>MTTALLAYQSGLLLRSQRWLAPVVLYAAVLAVGLQGGQPVLDSLGYAAAGLLPAGAWLARICVSNESSAARGCTAAATGPWRAHFASLLTALLATALLGALATLFVALLADGVSTGHRVRIAVLPAAGAGLLAAWTCALAGTAVGALTTWPVIRGTGAGVAALLLGTLLTLVAPGSPARSAVTALITGSQRGEIPLPALPFLGAVVLAGACAAAACALASRR</sequence>
<protein>
    <submittedName>
        <fullName evidence="2">ABC transporter</fullName>
    </submittedName>
</protein>
<keyword evidence="1" id="KW-0472">Membrane</keyword>
<evidence type="ECO:0000313" key="3">
    <source>
        <dbReference type="Proteomes" id="UP000516428"/>
    </source>
</evidence>
<reference evidence="2 3" key="1">
    <citation type="submission" date="2020-09" db="EMBL/GenBank/DDBJ databases">
        <title>A novel species.</title>
        <authorList>
            <person name="Gao J."/>
        </authorList>
    </citation>
    <scope>NUCLEOTIDE SEQUENCE [LARGE SCALE GENOMIC DNA]</scope>
    <source>
        <strain evidence="2 3">CRXT-Y-14</strain>
    </source>
</reference>
<accession>A0A7H1B4B8</accession>